<sequence length="74" mass="8223">MLHKHARKLKVEDLEVFDEIEKELTDEELLQVCGGASPSLEDVFSAPSQLADYTLNLLEGYGSGLSGILKYLVR</sequence>
<evidence type="ECO:0008006" key="3">
    <source>
        <dbReference type="Google" id="ProtNLM"/>
    </source>
</evidence>
<evidence type="ECO:0000313" key="1">
    <source>
        <dbReference type="EMBL" id="MBD2606412.1"/>
    </source>
</evidence>
<dbReference type="EMBL" id="JACJTA010000040">
    <property type="protein sequence ID" value="MBD2606412.1"/>
    <property type="molecule type" value="Genomic_DNA"/>
</dbReference>
<proteinExistence type="predicted"/>
<dbReference type="Proteomes" id="UP000660380">
    <property type="component" value="Unassembled WGS sequence"/>
</dbReference>
<evidence type="ECO:0000313" key="2">
    <source>
        <dbReference type="Proteomes" id="UP000660380"/>
    </source>
</evidence>
<comment type="caution">
    <text evidence="1">The sequence shown here is derived from an EMBL/GenBank/DDBJ whole genome shotgun (WGS) entry which is preliminary data.</text>
</comment>
<protein>
    <recommendedName>
        <fullName evidence="3">Bacteriocin</fullName>
    </recommendedName>
</protein>
<keyword evidence="2" id="KW-1185">Reference proteome</keyword>
<gene>
    <name evidence="1" type="ORF">H6G81_18215</name>
</gene>
<accession>A0ABR8GT65</accession>
<reference evidence="1 2" key="1">
    <citation type="journal article" date="2020" name="ISME J.">
        <title>Comparative genomics reveals insights into cyanobacterial evolution and habitat adaptation.</title>
        <authorList>
            <person name="Chen M.Y."/>
            <person name="Teng W.K."/>
            <person name="Zhao L."/>
            <person name="Hu C.X."/>
            <person name="Zhou Y.K."/>
            <person name="Han B.P."/>
            <person name="Song L.R."/>
            <person name="Shu W.S."/>
        </authorList>
    </citation>
    <scope>NUCLEOTIDE SEQUENCE [LARGE SCALE GENOMIC DNA]</scope>
    <source>
        <strain evidence="1 2">FACHB-248</strain>
    </source>
</reference>
<dbReference type="RefSeq" id="WP_029631814.1">
    <property type="nucleotide sequence ID" value="NZ_JACJTA010000040.1"/>
</dbReference>
<organism evidence="1 2">
    <name type="scientific">Scytonema hofmannii FACHB-248</name>
    <dbReference type="NCBI Taxonomy" id="1842502"/>
    <lineage>
        <taxon>Bacteria</taxon>
        <taxon>Bacillati</taxon>
        <taxon>Cyanobacteriota</taxon>
        <taxon>Cyanophyceae</taxon>
        <taxon>Nostocales</taxon>
        <taxon>Scytonemataceae</taxon>
        <taxon>Scytonema</taxon>
    </lineage>
</organism>
<name>A0ABR8GT65_9CYAN</name>